<evidence type="ECO:0008006" key="4">
    <source>
        <dbReference type="Google" id="ProtNLM"/>
    </source>
</evidence>
<dbReference type="HOGENOM" id="CLU_160239_0_0_1"/>
<dbReference type="Proteomes" id="UP000007266">
    <property type="component" value="Linkage group 7"/>
</dbReference>
<feature type="chain" id="PRO_5003090055" description="Pupal cuticle protein C1B-like Protein" evidence="1">
    <location>
        <begin position="19"/>
        <end position="107"/>
    </location>
</feature>
<keyword evidence="1" id="KW-0732">Signal</keyword>
<dbReference type="OrthoDB" id="6736754at2759"/>
<dbReference type="EMBL" id="KQ971354">
    <property type="protein sequence ID" value="EFA06055.1"/>
    <property type="molecule type" value="Genomic_DNA"/>
</dbReference>
<sequence length="107" mass="10895">MKSFAVVALFALLACANAQIFSSGKILQGPSSRSTVVGPDGSAIHSEAPGGTVVAEHHSGVVAHTAPVVAHAPVIAHTAYAAPAVVAHHAPLAYAHHGIYAHHGYYF</sequence>
<evidence type="ECO:0000313" key="2">
    <source>
        <dbReference type="EMBL" id="EFA06055.1"/>
    </source>
</evidence>
<dbReference type="PROSITE" id="PS51257">
    <property type="entry name" value="PROKAR_LIPOPROTEIN"/>
    <property type="match status" value="1"/>
</dbReference>
<name>D6WQM1_TRICA</name>
<organism evidence="2 3">
    <name type="scientific">Tribolium castaneum</name>
    <name type="common">Red flour beetle</name>
    <dbReference type="NCBI Taxonomy" id="7070"/>
    <lineage>
        <taxon>Eukaryota</taxon>
        <taxon>Metazoa</taxon>
        <taxon>Ecdysozoa</taxon>
        <taxon>Arthropoda</taxon>
        <taxon>Hexapoda</taxon>
        <taxon>Insecta</taxon>
        <taxon>Pterygota</taxon>
        <taxon>Neoptera</taxon>
        <taxon>Endopterygota</taxon>
        <taxon>Coleoptera</taxon>
        <taxon>Polyphaga</taxon>
        <taxon>Cucujiformia</taxon>
        <taxon>Tenebrionidae</taxon>
        <taxon>Tenebrionidae incertae sedis</taxon>
        <taxon>Tribolium</taxon>
    </lineage>
</organism>
<reference evidence="2 3" key="2">
    <citation type="journal article" date="2010" name="Nucleic Acids Res.">
        <title>BeetleBase in 2010: revisions to provide comprehensive genomic information for Tribolium castaneum.</title>
        <authorList>
            <person name="Kim H.S."/>
            <person name="Murphy T."/>
            <person name="Xia J."/>
            <person name="Caragea D."/>
            <person name="Park Y."/>
            <person name="Beeman R.W."/>
            <person name="Lorenzen M.D."/>
            <person name="Butcher S."/>
            <person name="Manak J.R."/>
            <person name="Brown S.J."/>
        </authorList>
    </citation>
    <scope>GENOME REANNOTATION</scope>
    <source>
        <strain evidence="2 3">Georgia GA2</strain>
    </source>
</reference>
<dbReference type="KEGG" id="tca:662360"/>
<proteinExistence type="predicted"/>
<gene>
    <name evidence="2" type="primary">AUGUSTUS-3.0.2_08890</name>
    <name evidence="2" type="ORF">TcasGA2_TC008890</name>
</gene>
<dbReference type="InParanoid" id="D6WQM1"/>
<accession>D6WQM1</accession>
<reference evidence="2 3" key="1">
    <citation type="journal article" date="2008" name="Nature">
        <title>The genome of the model beetle and pest Tribolium castaneum.</title>
        <authorList>
            <consortium name="Tribolium Genome Sequencing Consortium"/>
            <person name="Richards S."/>
            <person name="Gibbs R.A."/>
            <person name="Weinstock G.M."/>
            <person name="Brown S.J."/>
            <person name="Denell R."/>
            <person name="Beeman R.W."/>
            <person name="Gibbs R."/>
            <person name="Beeman R.W."/>
            <person name="Brown S.J."/>
            <person name="Bucher G."/>
            <person name="Friedrich M."/>
            <person name="Grimmelikhuijzen C.J."/>
            <person name="Klingler M."/>
            <person name="Lorenzen M."/>
            <person name="Richards S."/>
            <person name="Roth S."/>
            <person name="Schroder R."/>
            <person name="Tautz D."/>
            <person name="Zdobnov E.M."/>
            <person name="Muzny D."/>
            <person name="Gibbs R.A."/>
            <person name="Weinstock G.M."/>
            <person name="Attaway T."/>
            <person name="Bell S."/>
            <person name="Buhay C.J."/>
            <person name="Chandrabose M.N."/>
            <person name="Chavez D."/>
            <person name="Clerk-Blankenburg K.P."/>
            <person name="Cree A."/>
            <person name="Dao M."/>
            <person name="Davis C."/>
            <person name="Chacko J."/>
            <person name="Dinh H."/>
            <person name="Dugan-Rocha S."/>
            <person name="Fowler G."/>
            <person name="Garner T.T."/>
            <person name="Garnes J."/>
            <person name="Gnirke A."/>
            <person name="Hawes A."/>
            <person name="Hernandez J."/>
            <person name="Hines S."/>
            <person name="Holder M."/>
            <person name="Hume J."/>
            <person name="Jhangiani S.N."/>
            <person name="Joshi V."/>
            <person name="Khan Z.M."/>
            <person name="Jackson L."/>
            <person name="Kovar C."/>
            <person name="Kowis A."/>
            <person name="Lee S."/>
            <person name="Lewis L.R."/>
            <person name="Margolis J."/>
            <person name="Morgan M."/>
            <person name="Nazareth L.V."/>
            <person name="Nguyen N."/>
            <person name="Okwuonu G."/>
            <person name="Parker D."/>
            <person name="Richards S."/>
            <person name="Ruiz S.J."/>
            <person name="Santibanez J."/>
            <person name="Savard J."/>
            <person name="Scherer S.E."/>
            <person name="Schneider B."/>
            <person name="Sodergren E."/>
            <person name="Tautz D."/>
            <person name="Vattahil S."/>
            <person name="Villasana D."/>
            <person name="White C.S."/>
            <person name="Wright R."/>
            <person name="Park Y."/>
            <person name="Beeman R.W."/>
            <person name="Lord J."/>
            <person name="Oppert B."/>
            <person name="Lorenzen M."/>
            <person name="Brown S."/>
            <person name="Wang L."/>
            <person name="Savard J."/>
            <person name="Tautz D."/>
            <person name="Richards S."/>
            <person name="Weinstock G."/>
            <person name="Gibbs R.A."/>
            <person name="Liu Y."/>
            <person name="Worley K."/>
            <person name="Weinstock G."/>
            <person name="Elsik C.G."/>
            <person name="Reese J.T."/>
            <person name="Elhaik E."/>
            <person name="Landan G."/>
            <person name="Graur D."/>
            <person name="Arensburger P."/>
            <person name="Atkinson P."/>
            <person name="Beeman R.W."/>
            <person name="Beidler J."/>
            <person name="Brown S.J."/>
            <person name="Demuth J.P."/>
            <person name="Drury D.W."/>
            <person name="Du Y.Z."/>
            <person name="Fujiwara H."/>
            <person name="Lorenzen M."/>
            <person name="Maselli V."/>
            <person name="Osanai M."/>
            <person name="Park Y."/>
            <person name="Robertson H.M."/>
            <person name="Tu Z."/>
            <person name="Wang J.J."/>
            <person name="Wang S."/>
            <person name="Richards S."/>
            <person name="Song H."/>
            <person name="Zhang L."/>
            <person name="Sodergren E."/>
            <person name="Werner D."/>
            <person name="Stanke M."/>
            <person name="Morgenstern B."/>
            <person name="Solovyev V."/>
            <person name="Kosarev P."/>
            <person name="Brown G."/>
            <person name="Chen H.C."/>
            <person name="Ermolaeva O."/>
            <person name="Hlavina W."/>
            <person name="Kapustin Y."/>
            <person name="Kiryutin B."/>
            <person name="Kitts P."/>
            <person name="Maglott D."/>
            <person name="Pruitt K."/>
            <person name="Sapojnikov V."/>
            <person name="Souvorov A."/>
            <person name="Mackey A.J."/>
            <person name="Waterhouse R.M."/>
            <person name="Wyder S."/>
            <person name="Zdobnov E.M."/>
            <person name="Zdobnov E.M."/>
            <person name="Wyder S."/>
            <person name="Kriventseva E.V."/>
            <person name="Kadowaki T."/>
            <person name="Bork P."/>
            <person name="Aranda M."/>
            <person name="Bao R."/>
            <person name="Beermann A."/>
            <person name="Berns N."/>
            <person name="Bolognesi R."/>
            <person name="Bonneton F."/>
            <person name="Bopp D."/>
            <person name="Brown S.J."/>
            <person name="Bucher G."/>
            <person name="Butts T."/>
            <person name="Chaumot A."/>
            <person name="Denell R.E."/>
            <person name="Ferrier D.E."/>
            <person name="Friedrich M."/>
            <person name="Gordon C.M."/>
            <person name="Jindra M."/>
            <person name="Klingler M."/>
            <person name="Lan Q."/>
            <person name="Lattorff H.M."/>
            <person name="Laudet V."/>
            <person name="von Levetsow C."/>
            <person name="Liu Z."/>
            <person name="Lutz R."/>
            <person name="Lynch J.A."/>
            <person name="da Fonseca R.N."/>
            <person name="Posnien N."/>
            <person name="Reuter R."/>
            <person name="Roth S."/>
            <person name="Savard J."/>
            <person name="Schinko J.B."/>
            <person name="Schmitt C."/>
            <person name="Schoppmeier M."/>
            <person name="Schroder R."/>
            <person name="Shippy T.D."/>
            <person name="Simonnet F."/>
            <person name="Marques-Souza H."/>
            <person name="Tautz D."/>
            <person name="Tomoyasu Y."/>
            <person name="Trauner J."/>
            <person name="Van der Zee M."/>
            <person name="Vervoort M."/>
            <person name="Wittkopp N."/>
            <person name="Wimmer E.A."/>
            <person name="Yang X."/>
            <person name="Jones A.K."/>
            <person name="Sattelle D.B."/>
            <person name="Ebert P.R."/>
            <person name="Nelson D."/>
            <person name="Scott J.G."/>
            <person name="Beeman R.W."/>
            <person name="Muthukrishnan S."/>
            <person name="Kramer K.J."/>
            <person name="Arakane Y."/>
            <person name="Beeman R.W."/>
            <person name="Zhu Q."/>
            <person name="Hogenkamp D."/>
            <person name="Dixit R."/>
            <person name="Oppert B."/>
            <person name="Jiang H."/>
            <person name="Zou Z."/>
            <person name="Marshall J."/>
            <person name="Elpidina E."/>
            <person name="Vinokurov K."/>
            <person name="Oppert C."/>
            <person name="Zou Z."/>
            <person name="Evans J."/>
            <person name="Lu Z."/>
            <person name="Zhao P."/>
            <person name="Sumathipala N."/>
            <person name="Altincicek B."/>
            <person name="Vilcinskas A."/>
            <person name="Williams M."/>
            <person name="Hultmark D."/>
            <person name="Hetru C."/>
            <person name="Jiang H."/>
            <person name="Grimmelikhuijzen C.J."/>
            <person name="Hauser F."/>
            <person name="Cazzamali G."/>
            <person name="Williamson M."/>
            <person name="Park Y."/>
            <person name="Li B."/>
            <person name="Tanaka Y."/>
            <person name="Predel R."/>
            <person name="Neupert S."/>
            <person name="Schachtner J."/>
            <person name="Verleyen P."/>
            <person name="Raible F."/>
            <person name="Bork P."/>
            <person name="Friedrich M."/>
            <person name="Walden K.K."/>
            <person name="Robertson H.M."/>
            <person name="Angeli S."/>
            <person name="Foret S."/>
            <person name="Bucher G."/>
            <person name="Schuetz S."/>
            <person name="Maleszka R."/>
            <person name="Wimmer E.A."/>
            <person name="Beeman R.W."/>
            <person name="Lorenzen M."/>
            <person name="Tomoyasu Y."/>
            <person name="Miller S.C."/>
            <person name="Grossmann D."/>
            <person name="Bucher G."/>
        </authorList>
    </citation>
    <scope>NUCLEOTIDE SEQUENCE [LARGE SCALE GENOMIC DNA]</scope>
    <source>
        <strain evidence="2 3">Georgia GA2</strain>
    </source>
</reference>
<keyword evidence="3" id="KW-1185">Reference proteome</keyword>
<dbReference type="AlphaFoldDB" id="D6WQM1"/>
<dbReference type="PhylomeDB" id="D6WQM1"/>
<evidence type="ECO:0000313" key="3">
    <source>
        <dbReference type="Proteomes" id="UP000007266"/>
    </source>
</evidence>
<dbReference type="STRING" id="7070.D6WQM1"/>
<feature type="signal peptide" evidence="1">
    <location>
        <begin position="1"/>
        <end position="18"/>
    </location>
</feature>
<evidence type="ECO:0000256" key="1">
    <source>
        <dbReference type="SAM" id="SignalP"/>
    </source>
</evidence>
<protein>
    <recommendedName>
        <fullName evidence="4">Pupal cuticle protein C1B-like Protein</fullName>
    </recommendedName>
</protein>